<feature type="domain" description="Tryptophan synthase beta chain-like PALP" evidence="6">
    <location>
        <begin position="2"/>
        <end position="304"/>
    </location>
</feature>
<dbReference type="PANTHER" id="PTHR43780">
    <property type="entry name" value="1-AMINOCYCLOPROPANE-1-CARBOXYLATE DEAMINASE-RELATED"/>
    <property type="match status" value="1"/>
</dbReference>
<accession>A0A0N1JH48</accession>
<dbReference type="GeneID" id="1185470"/>
<gene>
    <name evidence="7" type="ORF">ALP13_101966</name>
</gene>
<dbReference type="Pfam" id="PF00291">
    <property type="entry name" value="PALP"/>
    <property type="match status" value="1"/>
</dbReference>
<dbReference type="RefSeq" id="WP_011104733.1">
    <property type="nucleotide sequence ID" value="NZ_JAEVFP010000131.1"/>
</dbReference>
<dbReference type="GO" id="GO:0019148">
    <property type="term" value="F:D-cysteine desulfhydrase activity"/>
    <property type="evidence" value="ECO:0007669"/>
    <property type="project" value="TreeGrafter"/>
</dbReference>
<comment type="caution">
    <text evidence="7">The sequence shown here is derived from an EMBL/GenBank/DDBJ whole genome shotgun (WGS) entry which is preliminary data.</text>
</comment>
<protein>
    <submittedName>
        <fullName evidence="7">ACC deaminase/D-cysteine desulfhydrase protein</fullName>
    </submittedName>
</protein>
<proteinExistence type="inferred from homology"/>
<evidence type="ECO:0000259" key="6">
    <source>
        <dbReference type="Pfam" id="PF00291"/>
    </source>
</evidence>
<evidence type="ECO:0000256" key="5">
    <source>
        <dbReference type="PIRSR" id="PIRSR006278-2"/>
    </source>
</evidence>
<dbReference type="AlphaFoldDB" id="A0A0N1JH48"/>
<dbReference type="Proteomes" id="UP000271631">
    <property type="component" value="Unassembled WGS sequence"/>
</dbReference>
<dbReference type="InterPro" id="IPR027278">
    <property type="entry name" value="ACCD_DCysDesulf"/>
</dbReference>
<evidence type="ECO:0000256" key="4">
    <source>
        <dbReference type="PIRSR" id="PIRSR006278-1"/>
    </source>
</evidence>
<feature type="modified residue" description="N6-(pyridoxal phosphate)lysine" evidence="5">
    <location>
        <position position="45"/>
    </location>
</feature>
<evidence type="ECO:0000256" key="3">
    <source>
        <dbReference type="ARBA" id="ARBA00022898"/>
    </source>
</evidence>
<keyword evidence="3 5" id="KW-0663">Pyridoxal phosphate</keyword>
<dbReference type="SUPFAM" id="SSF53686">
    <property type="entry name" value="Tryptophan synthase beta subunit-like PLP-dependent enzymes"/>
    <property type="match status" value="1"/>
</dbReference>
<dbReference type="InterPro" id="IPR036052">
    <property type="entry name" value="TrpB-like_PALP_sf"/>
</dbReference>
<evidence type="ECO:0000313" key="7">
    <source>
        <dbReference type="EMBL" id="RMV34068.1"/>
    </source>
</evidence>
<dbReference type="InterPro" id="IPR001926">
    <property type="entry name" value="TrpB-like_PALP"/>
</dbReference>
<evidence type="ECO:0000313" key="8">
    <source>
        <dbReference type="Proteomes" id="UP000271631"/>
    </source>
</evidence>
<evidence type="ECO:0000256" key="1">
    <source>
        <dbReference type="ARBA" id="ARBA00001933"/>
    </source>
</evidence>
<dbReference type="PIRSF" id="PIRSF006278">
    <property type="entry name" value="ACCD_DCysDesulf"/>
    <property type="match status" value="1"/>
</dbReference>
<evidence type="ECO:0000256" key="2">
    <source>
        <dbReference type="ARBA" id="ARBA00008639"/>
    </source>
</evidence>
<dbReference type="PANTHER" id="PTHR43780:SF2">
    <property type="entry name" value="1-AMINOCYCLOPROPANE-1-CARBOXYLATE DEAMINASE-RELATED"/>
    <property type="match status" value="1"/>
</dbReference>
<organism evidence="7 8">
    <name type="scientific">Pseudomonas syringae pv. maculicola</name>
    <dbReference type="NCBI Taxonomy" id="59511"/>
    <lineage>
        <taxon>Bacteria</taxon>
        <taxon>Pseudomonadati</taxon>
        <taxon>Pseudomonadota</taxon>
        <taxon>Gammaproteobacteria</taxon>
        <taxon>Pseudomonadales</taxon>
        <taxon>Pseudomonadaceae</taxon>
        <taxon>Pseudomonas</taxon>
    </lineage>
</organism>
<dbReference type="EMBL" id="RBUQ01000229">
    <property type="protein sequence ID" value="RMV34068.1"/>
    <property type="molecule type" value="Genomic_DNA"/>
</dbReference>
<feature type="active site" description="Nucleophile" evidence="4">
    <location>
        <position position="72"/>
    </location>
</feature>
<sequence>MISDALGWQPTAALQRLSLPWLQHAGVEVAMLRLDRIDTLISGNKWFKLSDHLKQAVTVGAQGVISLGGAHSNHLHALAAAGKRFGFPTVGLLRGHAQQTPTVLDLQAFGMQLHWLGYTGYRARHAADFWQPWQARYPELYPIAEGGGRLAGALGCARLREMVDSQLGQMDWDDYHGWWLAAGTGTTVAGLLLAEAGAHPVYGAMAVPDDHGIAENIMAVLGEAAGSQEKAASELPAACVLLDASRGGFARTDPALLDFIASSEVQGGVFLEPLYTGKALLALHDEVLAGRFEPGTRLVFVHTGGLQGRRAMGL</sequence>
<dbReference type="Gene3D" id="3.40.50.1100">
    <property type="match status" value="2"/>
</dbReference>
<comment type="cofactor">
    <cofactor evidence="1">
        <name>pyridoxal 5'-phosphate</name>
        <dbReference type="ChEBI" id="CHEBI:597326"/>
    </cofactor>
</comment>
<comment type="similarity">
    <text evidence="2">Belongs to the ACC deaminase/D-cysteine desulfhydrase family.</text>
</comment>
<name>A0A0N1JH48_PSEYM</name>
<reference evidence="7 8" key="1">
    <citation type="submission" date="2018-08" db="EMBL/GenBank/DDBJ databases">
        <title>Recombination of ecologically and evolutionarily significant loci maintains genetic cohesion in the Pseudomonas syringae species complex.</title>
        <authorList>
            <person name="Dillon M."/>
            <person name="Thakur S."/>
            <person name="Almeida R.N.D."/>
            <person name="Weir B.S."/>
            <person name="Guttman D.S."/>
        </authorList>
    </citation>
    <scope>NUCLEOTIDE SEQUENCE [LARGE SCALE GENOMIC DNA]</scope>
    <source>
        <strain evidence="7 8">ICMP 11281</strain>
    </source>
</reference>